<keyword evidence="4" id="KW-1185">Reference proteome</keyword>
<organism evidence="3 4">
    <name type="scientific">Halorubrum saccharovorum</name>
    <dbReference type="NCBI Taxonomy" id="2248"/>
    <lineage>
        <taxon>Archaea</taxon>
        <taxon>Methanobacteriati</taxon>
        <taxon>Methanobacteriota</taxon>
        <taxon>Stenosarchaea group</taxon>
        <taxon>Halobacteria</taxon>
        <taxon>Halobacteriales</taxon>
        <taxon>Haloferacaceae</taxon>
        <taxon>Halorubrum</taxon>
    </lineage>
</organism>
<comment type="caution">
    <text evidence="3">The sequence shown here is derived from an EMBL/GenBank/DDBJ whole genome shotgun (WGS) entry which is preliminary data.</text>
</comment>
<keyword evidence="1" id="KW-1133">Transmembrane helix</keyword>
<feature type="transmembrane region" description="Helical" evidence="1">
    <location>
        <begin position="18"/>
        <end position="37"/>
    </location>
</feature>
<evidence type="ECO:0000313" key="4">
    <source>
        <dbReference type="Proteomes" id="UP000053331"/>
    </source>
</evidence>
<feature type="transmembrane region" description="Helical" evidence="1">
    <location>
        <begin position="149"/>
        <end position="182"/>
    </location>
</feature>
<evidence type="ECO:0000256" key="1">
    <source>
        <dbReference type="SAM" id="Phobius"/>
    </source>
</evidence>
<feature type="transmembrane region" description="Helical" evidence="1">
    <location>
        <begin position="202"/>
        <end position="231"/>
    </location>
</feature>
<protein>
    <recommendedName>
        <fullName evidence="2">DUF7847 domain-containing protein</fullName>
    </recommendedName>
</protein>
<dbReference type="AlphaFoldDB" id="A0A0F8CM53"/>
<evidence type="ECO:0000313" key="3">
    <source>
        <dbReference type="EMBL" id="KKF39987.1"/>
    </source>
</evidence>
<sequence>MAALQALRPAAGGVARNPILIAITALYGLVQLPNLLIQPTQPLLASVISLIMTGLLLLVLPFFQGGMLAMGSEAIRGKTSLSTLVAEGKANYISLLLAYFVLFAINLVFGFIAFFGLLIAVLGTSFSGVSGPDGLSASAAGAGGVPGGLTLLAVVGIVAVGLVLVYLLITFLIQFYAHAIVLDDRELVDGFRRSVGLVRSNLLSVLGYSVLLLIGGVLVGALAAAASFVLAPQPPGSPIAELIPFGYSTGVAVVGAIGYVLLTALSGAFYTTYSVAFYEAIRPETTPSGAPDRHP</sequence>
<feature type="transmembrane region" description="Helical" evidence="1">
    <location>
        <begin position="43"/>
        <end position="63"/>
    </location>
</feature>
<accession>A0A0F8CM53</accession>
<gene>
    <name evidence="3" type="ORF">FK85_24185</name>
</gene>
<dbReference type="Pfam" id="PF25231">
    <property type="entry name" value="DUF7847"/>
    <property type="match status" value="1"/>
</dbReference>
<feature type="transmembrane region" description="Helical" evidence="1">
    <location>
        <begin position="96"/>
        <end position="129"/>
    </location>
</feature>
<reference evidence="3 4" key="1">
    <citation type="journal article" date="2015" name="Genome Announc.">
        <title>Draft genome sequence of a Halorubrum H3 strain isolated from the burlinskoye salt lake (Altai Krai, Russia).</title>
        <authorList>
            <person name="Rozanov A.S."/>
            <person name="Bryanskaya A.V."/>
            <person name="Malup T.K."/>
            <person name="Kotenko A.V."/>
            <person name="Peltek S.E."/>
        </authorList>
    </citation>
    <scope>NUCLEOTIDE SEQUENCE [LARGE SCALE GENOMIC DNA]</scope>
    <source>
        <strain evidence="3 4">H3</strain>
    </source>
</reference>
<dbReference type="Proteomes" id="UP000053331">
    <property type="component" value="Unassembled WGS sequence"/>
</dbReference>
<dbReference type="RefSeq" id="WP_050023409.1">
    <property type="nucleotide sequence ID" value="NZ_JNFH02000005.1"/>
</dbReference>
<feature type="domain" description="DUF7847" evidence="2">
    <location>
        <begin position="1"/>
        <end position="280"/>
    </location>
</feature>
<dbReference type="OrthoDB" id="241125at2157"/>
<keyword evidence="1" id="KW-0812">Transmembrane</keyword>
<name>A0A0F8CM53_9EURY</name>
<dbReference type="InterPro" id="IPR057169">
    <property type="entry name" value="DUF7847"/>
</dbReference>
<dbReference type="EMBL" id="JNFH02000005">
    <property type="protein sequence ID" value="KKF39987.1"/>
    <property type="molecule type" value="Genomic_DNA"/>
</dbReference>
<keyword evidence="1" id="KW-0472">Membrane</keyword>
<proteinExistence type="predicted"/>
<evidence type="ECO:0000259" key="2">
    <source>
        <dbReference type="Pfam" id="PF25231"/>
    </source>
</evidence>